<accession>A0ABU1GTK0</accession>
<comment type="caution">
    <text evidence="3">The sequence shown here is derived from an EMBL/GenBank/DDBJ whole genome shotgun (WGS) entry which is preliminary data.</text>
</comment>
<name>A0ABU1GTK0_9GAMM</name>
<proteinExistence type="predicted"/>
<protein>
    <submittedName>
        <fullName evidence="3">Restriction endonuclease subunit S</fullName>
        <ecNumber evidence="3">3.1.21.-</ecNumber>
    </submittedName>
</protein>
<dbReference type="Proteomes" id="UP001269375">
    <property type="component" value="Unassembled WGS sequence"/>
</dbReference>
<keyword evidence="3" id="KW-0378">Hydrolase</keyword>
<organism evidence="3 4">
    <name type="scientific">Larsenimonas suaedae</name>
    <dbReference type="NCBI Taxonomy" id="1851019"/>
    <lineage>
        <taxon>Bacteria</taxon>
        <taxon>Pseudomonadati</taxon>
        <taxon>Pseudomonadota</taxon>
        <taxon>Gammaproteobacteria</taxon>
        <taxon>Oceanospirillales</taxon>
        <taxon>Halomonadaceae</taxon>
        <taxon>Larsenimonas</taxon>
    </lineage>
</organism>
<keyword evidence="2" id="KW-0238">DNA-binding</keyword>
<dbReference type="EC" id="3.1.21.-" evidence="3"/>
<evidence type="ECO:0000313" key="4">
    <source>
        <dbReference type="Proteomes" id="UP001269375"/>
    </source>
</evidence>
<evidence type="ECO:0000256" key="2">
    <source>
        <dbReference type="ARBA" id="ARBA00023125"/>
    </source>
</evidence>
<keyword evidence="3" id="KW-0540">Nuclease</keyword>
<dbReference type="Gene3D" id="3.90.220.20">
    <property type="entry name" value="DNA methylase specificity domains"/>
    <property type="match status" value="1"/>
</dbReference>
<dbReference type="GO" id="GO:0004519">
    <property type="term" value="F:endonuclease activity"/>
    <property type="evidence" value="ECO:0007669"/>
    <property type="project" value="UniProtKB-KW"/>
</dbReference>
<evidence type="ECO:0000256" key="1">
    <source>
        <dbReference type="ARBA" id="ARBA00022747"/>
    </source>
</evidence>
<dbReference type="PANTHER" id="PTHR30408:SF12">
    <property type="entry name" value="TYPE I RESTRICTION ENZYME MJAVIII SPECIFICITY SUBUNIT"/>
    <property type="match status" value="1"/>
</dbReference>
<gene>
    <name evidence="3" type="ORF">QC825_04595</name>
</gene>
<sequence>MKPIKVERSTLQHLASIQPGYPFRGKLPLDDRGDAFVVQYRHMTLGECLNDKSGSALDRVVLPGLKHPEYLRSGDILFMAKGPRNYATLVGEVPSNTVCTPNFYHLRLAPRAHGLTPEFLVWQLNHVNAQRYFARCSQGTSAPSITKAQLGGLPIVIPPIEKQEQMVRLANAATQEQRLLHRLIENRQRMIDVVGHELLNSNSTTGK</sequence>
<evidence type="ECO:0000313" key="3">
    <source>
        <dbReference type="EMBL" id="MDR5895355.1"/>
    </source>
</evidence>
<keyword evidence="4" id="KW-1185">Reference proteome</keyword>
<dbReference type="InterPro" id="IPR044946">
    <property type="entry name" value="Restrct_endonuc_typeI_TRD_sf"/>
</dbReference>
<dbReference type="EMBL" id="JARWAO010000002">
    <property type="protein sequence ID" value="MDR5895355.1"/>
    <property type="molecule type" value="Genomic_DNA"/>
</dbReference>
<dbReference type="PANTHER" id="PTHR30408">
    <property type="entry name" value="TYPE-1 RESTRICTION ENZYME ECOKI SPECIFICITY PROTEIN"/>
    <property type="match status" value="1"/>
</dbReference>
<dbReference type="GO" id="GO:0016787">
    <property type="term" value="F:hydrolase activity"/>
    <property type="evidence" value="ECO:0007669"/>
    <property type="project" value="UniProtKB-KW"/>
</dbReference>
<dbReference type="SUPFAM" id="SSF116734">
    <property type="entry name" value="DNA methylase specificity domain"/>
    <property type="match status" value="1"/>
</dbReference>
<keyword evidence="3" id="KW-0255">Endonuclease</keyword>
<dbReference type="InterPro" id="IPR052021">
    <property type="entry name" value="Type-I_RS_S_subunit"/>
</dbReference>
<reference evidence="3 4" key="1">
    <citation type="submission" date="2023-04" db="EMBL/GenBank/DDBJ databases">
        <title>A long-awaited taxogenomic arrangement of the family Halomonadaceae.</title>
        <authorList>
            <person name="De La Haba R."/>
            <person name="Chuvochina M."/>
            <person name="Wittouck S."/>
            <person name="Arahal D.R."/>
            <person name="Sanchez-Porro C."/>
            <person name="Hugenholtz P."/>
            <person name="Ventosa A."/>
        </authorList>
    </citation>
    <scope>NUCLEOTIDE SEQUENCE [LARGE SCALE GENOMIC DNA]</scope>
    <source>
        <strain evidence="3 4">DSM 22428</strain>
    </source>
</reference>
<keyword evidence="1" id="KW-0680">Restriction system</keyword>
<dbReference type="RefSeq" id="WP_251591004.1">
    <property type="nucleotide sequence ID" value="NZ_JAMLJI010000001.1"/>
</dbReference>